<organism evidence="1 2">
    <name type="scientific">Batillaria attramentaria</name>
    <dbReference type="NCBI Taxonomy" id="370345"/>
    <lineage>
        <taxon>Eukaryota</taxon>
        <taxon>Metazoa</taxon>
        <taxon>Spiralia</taxon>
        <taxon>Lophotrochozoa</taxon>
        <taxon>Mollusca</taxon>
        <taxon>Gastropoda</taxon>
        <taxon>Caenogastropoda</taxon>
        <taxon>Sorbeoconcha</taxon>
        <taxon>Cerithioidea</taxon>
        <taxon>Batillariidae</taxon>
        <taxon>Batillaria</taxon>
    </lineage>
</organism>
<dbReference type="EMBL" id="JACVVK020000353">
    <property type="protein sequence ID" value="KAK7477328.1"/>
    <property type="molecule type" value="Genomic_DNA"/>
</dbReference>
<evidence type="ECO:0000313" key="2">
    <source>
        <dbReference type="Proteomes" id="UP001519460"/>
    </source>
</evidence>
<gene>
    <name evidence="1" type="ORF">BaRGS_00031393</name>
</gene>
<sequence length="66" mass="7072">LAAEATIVSCTTIVSVSSLTHAVLKDHQPIISCRRYRRVSVGTKGGEPAPDAWGLHFLCETIIPPT</sequence>
<reference evidence="1 2" key="1">
    <citation type="journal article" date="2023" name="Sci. Data">
        <title>Genome assembly of the Korean intertidal mud-creeper Batillaria attramentaria.</title>
        <authorList>
            <person name="Patra A.K."/>
            <person name="Ho P.T."/>
            <person name="Jun S."/>
            <person name="Lee S.J."/>
            <person name="Kim Y."/>
            <person name="Won Y.J."/>
        </authorList>
    </citation>
    <scope>NUCLEOTIDE SEQUENCE [LARGE SCALE GENOMIC DNA]</scope>
    <source>
        <strain evidence="1">Wonlab-2016</strain>
    </source>
</reference>
<protein>
    <submittedName>
        <fullName evidence="1">Uncharacterized protein</fullName>
    </submittedName>
</protein>
<keyword evidence="2" id="KW-1185">Reference proteome</keyword>
<dbReference type="Proteomes" id="UP001519460">
    <property type="component" value="Unassembled WGS sequence"/>
</dbReference>
<comment type="caution">
    <text evidence="1">The sequence shown here is derived from an EMBL/GenBank/DDBJ whole genome shotgun (WGS) entry which is preliminary data.</text>
</comment>
<proteinExistence type="predicted"/>
<feature type="non-terminal residue" evidence="1">
    <location>
        <position position="1"/>
    </location>
</feature>
<feature type="non-terminal residue" evidence="1">
    <location>
        <position position="66"/>
    </location>
</feature>
<name>A0ABD0JRW5_9CAEN</name>
<evidence type="ECO:0000313" key="1">
    <source>
        <dbReference type="EMBL" id="KAK7477328.1"/>
    </source>
</evidence>
<dbReference type="AlphaFoldDB" id="A0ABD0JRW5"/>
<accession>A0ABD0JRW5</accession>